<dbReference type="SUPFAM" id="SSF103481">
    <property type="entry name" value="Multidrug resistance efflux transporter EmrE"/>
    <property type="match status" value="2"/>
</dbReference>
<evidence type="ECO:0000256" key="6">
    <source>
        <dbReference type="SAM" id="Phobius"/>
    </source>
</evidence>
<feature type="transmembrane region" description="Helical" evidence="6">
    <location>
        <begin position="118"/>
        <end position="135"/>
    </location>
</feature>
<dbReference type="OrthoDB" id="9787117at2"/>
<organism evidence="8 9">
    <name type="scientific">Halalkalibacillus sediminis</name>
    <dbReference type="NCBI Taxonomy" id="2018042"/>
    <lineage>
        <taxon>Bacteria</taxon>
        <taxon>Bacillati</taxon>
        <taxon>Bacillota</taxon>
        <taxon>Bacilli</taxon>
        <taxon>Bacillales</taxon>
        <taxon>Bacillaceae</taxon>
        <taxon>Halalkalibacillus</taxon>
    </lineage>
</organism>
<feature type="transmembrane region" description="Helical" evidence="6">
    <location>
        <begin position="33"/>
        <end position="52"/>
    </location>
</feature>
<reference evidence="8 9" key="1">
    <citation type="submission" date="2017-06" db="EMBL/GenBank/DDBJ databases">
        <title>the draft geome sequence of Illustriluteabacillus marina B3227.</title>
        <authorList>
            <person name="He R.-H."/>
            <person name="Du Z.-J."/>
        </authorList>
    </citation>
    <scope>NUCLEOTIDE SEQUENCE [LARGE SCALE GENOMIC DNA]</scope>
    <source>
        <strain evidence="8 9">B3227</strain>
    </source>
</reference>
<dbReference type="PANTHER" id="PTHR32322:SF2">
    <property type="entry name" value="EAMA DOMAIN-CONTAINING PROTEIN"/>
    <property type="match status" value="1"/>
</dbReference>
<evidence type="ECO:0000313" key="9">
    <source>
        <dbReference type="Proteomes" id="UP000243524"/>
    </source>
</evidence>
<dbReference type="EMBL" id="PJNH01000003">
    <property type="protein sequence ID" value="PKR77068.1"/>
    <property type="molecule type" value="Genomic_DNA"/>
</dbReference>
<dbReference type="PANTHER" id="PTHR32322">
    <property type="entry name" value="INNER MEMBRANE TRANSPORTER"/>
    <property type="match status" value="1"/>
</dbReference>
<keyword evidence="4 6" id="KW-1133">Transmembrane helix</keyword>
<sequence>MNRYIIFVLLGAILWGTTGTAQALAPEEATPLVVGALRLLVGGIALLVYIFISRENYQWNLPLLPLFFSALAMAAYQPFFFTGVAVTGVAVGTVVALCSAPIFAGLFEVFLYRKVPDWVWGLSTLLAVIGCMLLFQSNQSIVVEPLGITFSLLAGFSFAVYTFVSKSLVTNHSSDLVVAVVFSSAAVMLLPILFFHNFQWIGTLSGSLSVLHLGIIATGVAYILFARGLKKIQSSSAVTLALAEPLTAAVLGIFLLGEELTFLSSIGLALLFVGLLLLGNKHRLLKNYS</sequence>
<proteinExistence type="inferred from homology"/>
<feature type="transmembrane region" description="Helical" evidence="6">
    <location>
        <begin position="200"/>
        <end position="225"/>
    </location>
</feature>
<protein>
    <submittedName>
        <fullName evidence="8">EamA family transporter</fullName>
    </submittedName>
</protein>
<dbReference type="AlphaFoldDB" id="A0A2I0QRW4"/>
<accession>A0A2I0QRW4</accession>
<evidence type="ECO:0000256" key="4">
    <source>
        <dbReference type="ARBA" id="ARBA00022989"/>
    </source>
</evidence>
<keyword evidence="3 6" id="KW-0812">Transmembrane</keyword>
<evidence type="ECO:0000259" key="7">
    <source>
        <dbReference type="Pfam" id="PF00892"/>
    </source>
</evidence>
<evidence type="ECO:0000256" key="5">
    <source>
        <dbReference type="ARBA" id="ARBA00023136"/>
    </source>
</evidence>
<feature type="transmembrane region" description="Helical" evidence="6">
    <location>
        <begin position="59"/>
        <end position="79"/>
    </location>
</feature>
<dbReference type="InterPro" id="IPR000620">
    <property type="entry name" value="EamA_dom"/>
</dbReference>
<dbReference type="InterPro" id="IPR037185">
    <property type="entry name" value="EmrE-like"/>
</dbReference>
<feature type="transmembrane region" description="Helical" evidence="6">
    <location>
        <begin position="237"/>
        <end position="256"/>
    </location>
</feature>
<dbReference type="InterPro" id="IPR050638">
    <property type="entry name" value="AA-Vitamin_Transporters"/>
</dbReference>
<keyword evidence="5 6" id="KW-0472">Membrane</keyword>
<dbReference type="RefSeq" id="WP_101331871.1">
    <property type="nucleotide sequence ID" value="NZ_PJNH01000003.1"/>
</dbReference>
<evidence type="ECO:0000256" key="1">
    <source>
        <dbReference type="ARBA" id="ARBA00004127"/>
    </source>
</evidence>
<feature type="transmembrane region" description="Helical" evidence="6">
    <location>
        <begin position="176"/>
        <end position="194"/>
    </location>
</feature>
<dbReference type="GO" id="GO:0016020">
    <property type="term" value="C:membrane"/>
    <property type="evidence" value="ECO:0007669"/>
    <property type="project" value="UniProtKB-SubCell"/>
</dbReference>
<keyword evidence="9" id="KW-1185">Reference proteome</keyword>
<feature type="domain" description="EamA" evidence="7">
    <location>
        <begin position="146"/>
        <end position="278"/>
    </location>
</feature>
<comment type="similarity">
    <text evidence="2">Belongs to the EamA transporter family.</text>
</comment>
<evidence type="ECO:0000313" key="8">
    <source>
        <dbReference type="EMBL" id="PKR77068.1"/>
    </source>
</evidence>
<evidence type="ECO:0000256" key="3">
    <source>
        <dbReference type="ARBA" id="ARBA00022692"/>
    </source>
</evidence>
<dbReference type="Gene3D" id="1.10.3730.20">
    <property type="match status" value="1"/>
</dbReference>
<comment type="caution">
    <text evidence="8">The sequence shown here is derived from an EMBL/GenBank/DDBJ whole genome shotgun (WGS) entry which is preliminary data.</text>
</comment>
<feature type="domain" description="EamA" evidence="7">
    <location>
        <begin position="4"/>
        <end position="135"/>
    </location>
</feature>
<dbReference type="Pfam" id="PF00892">
    <property type="entry name" value="EamA"/>
    <property type="match status" value="2"/>
</dbReference>
<gene>
    <name evidence="8" type="ORF">CEY16_09990</name>
</gene>
<feature type="transmembrane region" description="Helical" evidence="6">
    <location>
        <begin position="262"/>
        <end position="279"/>
    </location>
</feature>
<feature type="transmembrane region" description="Helical" evidence="6">
    <location>
        <begin position="141"/>
        <end position="164"/>
    </location>
</feature>
<dbReference type="Proteomes" id="UP000243524">
    <property type="component" value="Unassembled WGS sequence"/>
</dbReference>
<name>A0A2I0QRW4_9BACI</name>
<comment type="subcellular location">
    <subcellularLocation>
        <location evidence="1">Endomembrane system</location>
        <topology evidence="1">Multi-pass membrane protein</topology>
    </subcellularLocation>
</comment>
<evidence type="ECO:0000256" key="2">
    <source>
        <dbReference type="ARBA" id="ARBA00007362"/>
    </source>
</evidence>
<feature type="transmembrane region" description="Helical" evidence="6">
    <location>
        <begin position="85"/>
        <end position="111"/>
    </location>
</feature>